<comment type="caution">
    <text evidence="2">The sequence shown here is derived from an EMBL/GenBank/DDBJ whole genome shotgun (WGS) entry which is preliminary data.</text>
</comment>
<dbReference type="GeneID" id="84904211"/>
<dbReference type="RefSeq" id="WP_003148273.1">
    <property type="nucleotide sequence ID" value="NZ_CAUOKZ010000001.1"/>
</dbReference>
<sequence length="73" mass="7222">MHVIDIVILLAVAAAVALCIRSLVKGLKGGECSGCSSAKSCTAHSTKDGHCGVAQKMIADADAAIATHDSASA</sequence>
<dbReference type="Pfam" id="PF12669">
    <property type="entry name" value="FeoB_associated"/>
    <property type="match status" value="1"/>
</dbReference>
<dbReference type="AlphaFoldDB" id="A0A930YQ85"/>
<evidence type="ECO:0000313" key="1">
    <source>
        <dbReference type="EMBL" id="KRO02964.1"/>
    </source>
</evidence>
<reference evidence="2" key="2">
    <citation type="submission" date="2020-04" db="EMBL/GenBank/DDBJ databases">
        <title>Deep metagenomics examines the oral microbiome during advanced dental caries in children, revealing novel taxa and co-occurrences with host molecules.</title>
        <authorList>
            <person name="Baker J.L."/>
            <person name="Morton J.T."/>
            <person name="Dinis M."/>
            <person name="Alvarez R."/>
            <person name="Tran N.C."/>
            <person name="Knight R."/>
            <person name="Edlund A."/>
        </authorList>
    </citation>
    <scope>NUCLEOTIDE SEQUENCE</scope>
    <source>
        <strain evidence="2">JCVI_38_bin.5</strain>
    </source>
</reference>
<organism evidence="2 4">
    <name type="scientific">Lancefieldella rimae</name>
    <dbReference type="NCBI Taxonomy" id="1383"/>
    <lineage>
        <taxon>Bacteria</taxon>
        <taxon>Bacillati</taxon>
        <taxon>Actinomycetota</taxon>
        <taxon>Coriobacteriia</taxon>
        <taxon>Coriobacteriales</taxon>
        <taxon>Atopobiaceae</taxon>
        <taxon>Lancefieldella</taxon>
    </lineage>
</organism>
<dbReference type="Proteomes" id="UP000051927">
    <property type="component" value="Unassembled WGS sequence"/>
</dbReference>
<evidence type="ECO:0000313" key="4">
    <source>
        <dbReference type="Proteomes" id="UP000698335"/>
    </source>
</evidence>
<reference evidence="1 3" key="1">
    <citation type="journal article" date="2015" name="Genome Announc.">
        <title>Expanding the biotechnology potential of lactobacilli through comparative genomics of 213 strains and associated genera.</title>
        <authorList>
            <person name="Sun Z."/>
            <person name="Harris H.M."/>
            <person name="McCann A."/>
            <person name="Guo C."/>
            <person name="Argimon S."/>
            <person name="Zhang W."/>
            <person name="Yang X."/>
            <person name="Jeffery I.B."/>
            <person name="Cooney J.C."/>
            <person name="Kagawa T.F."/>
            <person name="Liu W."/>
            <person name="Song Y."/>
            <person name="Salvetti E."/>
            <person name="Wrobel A."/>
            <person name="Rasinkangas P."/>
            <person name="Parkhill J."/>
            <person name="Rea M.C."/>
            <person name="O'Sullivan O."/>
            <person name="Ritari J."/>
            <person name="Douillard F.P."/>
            <person name="Paul Ross R."/>
            <person name="Yang R."/>
            <person name="Briner A.E."/>
            <person name="Felis G.E."/>
            <person name="de Vos W.M."/>
            <person name="Barrangou R."/>
            <person name="Klaenhammer T.R."/>
            <person name="Caufield P.W."/>
            <person name="Cui Y."/>
            <person name="Zhang H."/>
            <person name="O'Toole P.W."/>
        </authorList>
    </citation>
    <scope>NUCLEOTIDE SEQUENCE [LARGE SCALE GENOMIC DNA]</scope>
    <source>
        <strain evidence="1 3">DSM 7090</strain>
    </source>
</reference>
<dbReference type="EMBL" id="JQCP01000001">
    <property type="protein sequence ID" value="KRO02964.1"/>
    <property type="molecule type" value="Genomic_DNA"/>
</dbReference>
<evidence type="ECO:0000313" key="2">
    <source>
        <dbReference type="EMBL" id="MBF4808415.1"/>
    </source>
</evidence>
<accession>A0A930YQ85</accession>
<proteinExistence type="predicted"/>
<keyword evidence="3" id="KW-1185">Reference proteome</keyword>
<protein>
    <submittedName>
        <fullName evidence="2">FeoB-associated Cys-rich membrane protein</fullName>
    </submittedName>
</protein>
<dbReference type="Proteomes" id="UP000698335">
    <property type="component" value="Unassembled WGS sequence"/>
</dbReference>
<name>A0A930YQ85_9ACTN</name>
<gene>
    <name evidence="2" type="ORF">HXK26_06960</name>
    <name evidence="1" type="ORF">IV60_GL000138</name>
</gene>
<evidence type="ECO:0000313" key="3">
    <source>
        <dbReference type="Proteomes" id="UP000051927"/>
    </source>
</evidence>
<dbReference type="EMBL" id="JABZGW010000362">
    <property type="protein sequence ID" value="MBF4808415.1"/>
    <property type="molecule type" value="Genomic_DNA"/>
</dbReference>